<name>A0A1W5D6N0_9LECA</name>
<evidence type="ECO:0000313" key="3">
    <source>
        <dbReference type="EMBL" id="SLM38681.1"/>
    </source>
</evidence>
<feature type="signal peptide" evidence="2">
    <location>
        <begin position="1"/>
        <end position="18"/>
    </location>
</feature>
<protein>
    <submittedName>
        <fullName evidence="3">Uncharacterized protein</fullName>
    </submittedName>
</protein>
<feature type="compositionally biased region" description="Low complexity" evidence="1">
    <location>
        <begin position="211"/>
        <end position="223"/>
    </location>
</feature>
<organism evidence="3 4">
    <name type="scientific">Lasallia pustulata</name>
    <dbReference type="NCBI Taxonomy" id="136370"/>
    <lineage>
        <taxon>Eukaryota</taxon>
        <taxon>Fungi</taxon>
        <taxon>Dikarya</taxon>
        <taxon>Ascomycota</taxon>
        <taxon>Pezizomycotina</taxon>
        <taxon>Lecanoromycetes</taxon>
        <taxon>OSLEUM clade</taxon>
        <taxon>Umbilicariomycetidae</taxon>
        <taxon>Umbilicariales</taxon>
        <taxon>Umbilicariaceae</taxon>
        <taxon>Lasallia</taxon>
    </lineage>
</organism>
<feature type="compositionally biased region" description="Basic and acidic residues" evidence="1">
    <location>
        <begin position="277"/>
        <end position="286"/>
    </location>
</feature>
<evidence type="ECO:0000256" key="1">
    <source>
        <dbReference type="SAM" id="MobiDB-lite"/>
    </source>
</evidence>
<feature type="compositionally biased region" description="Basic and acidic residues" evidence="1">
    <location>
        <begin position="235"/>
        <end position="248"/>
    </location>
</feature>
<keyword evidence="2" id="KW-0732">Signal</keyword>
<sequence length="449" mass="49299">MAWFWRGFQSAVFYYVSCAPCAKLAHQRKRHKEAQRSRANDALNVSEEPGFYNHPTPFSTNMYWGEEILLGPGPPTKRERKSGNRRDLNSGGKGSSTGSSTVVGGPSEEVLERMEGRPSGDGWNRKRYQREDELLWGVDGPDDGSDPMPGLSGTVTSRSGGNYYVARNPAVNDLHPPVVSSQPTHRRETKWMLQPPPSAKVMEGKERANRSRSGSGVSNGSSKRNVDSMSLGRQIGERFVEEKVKRGELPPTADSAPLAKTESKDWGATNGSIEGLGQRHDRDPRPSSDSQTSSTSSARRTHPHPITISEDSKSRPPILSHPSPSDLHLPQPPPLAAIASSSTLISSASRPQLPTFHSTIPTSNYPSSSPAHALQELWAPSSTLNARPGSRTRLPEPTKPEECGLRLPECETWFPGREFSFLPGLGMEGEREREGEGLRVPLQRWSMEI</sequence>
<proteinExistence type="predicted"/>
<feature type="compositionally biased region" description="Basic and acidic residues" evidence="1">
    <location>
        <begin position="393"/>
        <end position="402"/>
    </location>
</feature>
<reference evidence="4" key="1">
    <citation type="submission" date="2017-03" db="EMBL/GenBank/DDBJ databases">
        <authorList>
            <person name="Sharma R."/>
            <person name="Thines M."/>
        </authorList>
    </citation>
    <scope>NUCLEOTIDE SEQUENCE [LARGE SCALE GENOMIC DNA]</scope>
</reference>
<feature type="region of interest" description="Disordered" evidence="1">
    <location>
        <begin position="349"/>
        <end position="371"/>
    </location>
</feature>
<evidence type="ECO:0000256" key="2">
    <source>
        <dbReference type="SAM" id="SignalP"/>
    </source>
</evidence>
<feature type="compositionally biased region" description="Low complexity" evidence="1">
    <location>
        <begin position="96"/>
        <end position="107"/>
    </location>
</feature>
<feature type="compositionally biased region" description="Polar residues" evidence="1">
    <location>
        <begin position="350"/>
        <end position="370"/>
    </location>
</feature>
<feature type="region of interest" description="Disordered" evidence="1">
    <location>
        <begin position="383"/>
        <end position="402"/>
    </location>
</feature>
<feature type="region of interest" description="Disordered" evidence="1">
    <location>
        <begin position="32"/>
        <end position="51"/>
    </location>
</feature>
<dbReference type="AlphaFoldDB" id="A0A1W5D6N0"/>
<evidence type="ECO:0000313" key="4">
    <source>
        <dbReference type="Proteomes" id="UP000192927"/>
    </source>
</evidence>
<feature type="chain" id="PRO_5012642119" evidence="2">
    <location>
        <begin position="19"/>
        <end position="449"/>
    </location>
</feature>
<feature type="compositionally biased region" description="Low complexity" evidence="1">
    <location>
        <begin position="287"/>
        <end position="298"/>
    </location>
</feature>
<dbReference type="Proteomes" id="UP000192927">
    <property type="component" value="Unassembled WGS sequence"/>
</dbReference>
<feature type="region of interest" description="Disordered" evidence="1">
    <location>
        <begin position="162"/>
        <end position="335"/>
    </location>
</feature>
<feature type="region of interest" description="Disordered" evidence="1">
    <location>
        <begin position="66"/>
        <end position="126"/>
    </location>
</feature>
<accession>A0A1W5D6N0</accession>
<keyword evidence="4" id="KW-1185">Reference proteome</keyword>
<dbReference type="EMBL" id="FWEW01002652">
    <property type="protein sequence ID" value="SLM38681.1"/>
    <property type="molecule type" value="Genomic_DNA"/>
</dbReference>